<evidence type="ECO:0000313" key="2">
    <source>
        <dbReference type="EMBL" id="ACL52657.1"/>
    </source>
</evidence>
<feature type="compositionally biased region" description="Polar residues" evidence="1">
    <location>
        <begin position="35"/>
        <end position="69"/>
    </location>
</feature>
<dbReference type="HOGENOM" id="CLU_2124682_0_0_1"/>
<accession>B7ZXK8</accession>
<protein>
    <submittedName>
        <fullName evidence="2">Uncharacterized protein</fullName>
    </submittedName>
</protein>
<name>B7ZXK8_MAIZE</name>
<dbReference type="EMBL" id="BT054050">
    <property type="protein sequence ID" value="ACL52657.1"/>
    <property type="molecule type" value="mRNA"/>
</dbReference>
<reference evidence="2" key="1">
    <citation type="journal article" date="2009" name="PLoS Genet.">
        <title>Sequencing, mapping, and analysis of 27,455 maize full-length cDNAs.</title>
        <authorList>
            <person name="Soderlund C."/>
            <person name="Descour A."/>
            <person name="Kudrna D."/>
            <person name="Bomhoff M."/>
            <person name="Boyd L."/>
            <person name="Currie J."/>
            <person name="Angelova A."/>
            <person name="Collura K."/>
            <person name="Wissotski M."/>
            <person name="Ashley E."/>
            <person name="Morrow D."/>
            <person name="Fernandes J."/>
            <person name="Walbot V."/>
            <person name="Yu Y."/>
        </authorList>
    </citation>
    <scope>NUCLEOTIDE SEQUENCE</scope>
    <source>
        <strain evidence="2">B73</strain>
    </source>
</reference>
<sequence length="114" mass="11910">MGRSNADRSPTRDCQSGNPGPDGRPAARTARRSGGNANHISALVRTNSSSVRPGSTATPEAQRWPSTAAVSGAKECSPCRDEADADEGPRTGAGWRPLRRSGRGRGHGMASWGR</sequence>
<feature type="compositionally biased region" description="Basic and acidic residues" evidence="1">
    <location>
        <begin position="1"/>
        <end position="11"/>
    </location>
</feature>
<proteinExistence type="evidence at transcript level"/>
<dbReference type="OrthoDB" id="10565823at2759"/>
<feature type="region of interest" description="Disordered" evidence="1">
    <location>
        <begin position="1"/>
        <end position="114"/>
    </location>
</feature>
<feature type="compositionally biased region" description="Basic residues" evidence="1">
    <location>
        <begin position="97"/>
        <end position="106"/>
    </location>
</feature>
<reference evidence="2" key="2">
    <citation type="submission" date="2012-06" db="EMBL/GenBank/DDBJ databases">
        <authorList>
            <person name="Yu Y."/>
            <person name="Currie J."/>
            <person name="Lomeli R."/>
            <person name="Angelova A."/>
            <person name="Collura K."/>
            <person name="Wissotski M."/>
            <person name="Campos D."/>
            <person name="Kudrna D."/>
            <person name="Golser W."/>
            <person name="Ashely E."/>
            <person name="Descour A."/>
            <person name="Fernandes J."/>
            <person name="Soderlund C."/>
            <person name="Walbot V."/>
        </authorList>
    </citation>
    <scope>NUCLEOTIDE SEQUENCE</scope>
    <source>
        <strain evidence="2">B73</strain>
    </source>
</reference>
<evidence type="ECO:0000256" key="1">
    <source>
        <dbReference type="SAM" id="MobiDB-lite"/>
    </source>
</evidence>
<dbReference type="AlphaFoldDB" id="B7ZXK8"/>
<organism evidence="2">
    <name type="scientific">Zea mays</name>
    <name type="common">Maize</name>
    <dbReference type="NCBI Taxonomy" id="4577"/>
    <lineage>
        <taxon>Eukaryota</taxon>
        <taxon>Viridiplantae</taxon>
        <taxon>Streptophyta</taxon>
        <taxon>Embryophyta</taxon>
        <taxon>Tracheophyta</taxon>
        <taxon>Spermatophyta</taxon>
        <taxon>Magnoliopsida</taxon>
        <taxon>Liliopsida</taxon>
        <taxon>Poales</taxon>
        <taxon>Poaceae</taxon>
        <taxon>PACMAD clade</taxon>
        <taxon>Panicoideae</taxon>
        <taxon>Andropogonodae</taxon>
        <taxon>Andropogoneae</taxon>
        <taxon>Tripsacinae</taxon>
        <taxon>Zea</taxon>
    </lineage>
</organism>